<dbReference type="Pfam" id="PF01546">
    <property type="entry name" value="Peptidase_M20"/>
    <property type="match status" value="1"/>
</dbReference>
<dbReference type="SUPFAM" id="SSF53187">
    <property type="entry name" value="Zn-dependent exopeptidases"/>
    <property type="match status" value="1"/>
</dbReference>
<dbReference type="NCBIfam" id="TIGR01891">
    <property type="entry name" value="amidohydrolases"/>
    <property type="match status" value="1"/>
</dbReference>
<keyword evidence="4" id="KW-1185">Reference proteome</keyword>
<dbReference type="GO" id="GO:0071713">
    <property type="term" value="F:para-aminobenzoyl-glutamate hydrolase activity"/>
    <property type="evidence" value="ECO:0007669"/>
    <property type="project" value="TreeGrafter"/>
</dbReference>
<dbReference type="GO" id="GO:0016805">
    <property type="term" value="F:dipeptidase activity"/>
    <property type="evidence" value="ECO:0007669"/>
    <property type="project" value="InterPro"/>
</dbReference>
<dbReference type="SUPFAM" id="SSF55031">
    <property type="entry name" value="Bacterial exopeptidase dimerisation domain"/>
    <property type="match status" value="1"/>
</dbReference>
<dbReference type="GO" id="GO:0046657">
    <property type="term" value="P:folic acid catabolic process"/>
    <property type="evidence" value="ECO:0007669"/>
    <property type="project" value="TreeGrafter"/>
</dbReference>
<dbReference type="InterPro" id="IPR017144">
    <property type="entry name" value="Xaa-Arg_dipeptidase"/>
</dbReference>
<dbReference type="PIRSF" id="PIRSF037226">
    <property type="entry name" value="Amidohydrolase_ACY1L2_prd"/>
    <property type="match status" value="1"/>
</dbReference>
<sequence>MSKEAFSLAQNYITEKAGEMAAFSDYLAAHPELSEEEYETSRMMADKLREAGFAVEYPYLGLPTAFIGKKTSPDGESAAGRPVVAVMVEYDALPEIGHACGHNLHGTMALYAGMAVGEAMGDLVGELRVVGTPAEETDGAKIRMADEGVFDDVDFAVMFHSFAGESFADYRSLGIDGLDFTFTGQTSHSAASPWRGRSAQSGMLLFIDALNMLRIHMHDYCRLAAYITEVKGAVNIIPDRAVCRVEARAPEQSIQRELTAAVLECARGAAIATRTEVSWKNFEGSFAPMLPNLTAEKLAEETMAEYGIICTKGHPATGSTDVGNVSYRCPAIQPEFAITPRSLDLHTREFAAATTAEEGHEALVKGARVIADICLKVFTDDDLRKKIKAEFEAAKR</sequence>
<protein>
    <recommendedName>
        <fullName evidence="1">Peptidase M20 domain-containing protein 2</fullName>
    </recommendedName>
</protein>
<gene>
    <name evidence="3" type="ORF">BED41_03720</name>
</gene>
<dbReference type="RefSeq" id="WP_066743237.1">
    <property type="nucleotide sequence ID" value="NZ_CP016757.1"/>
</dbReference>
<dbReference type="AlphaFoldDB" id="A0A1B2I2U0"/>
<dbReference type="KEGG" id="cpor:BED41_03720"/>
<dbReference type="GO" id="GO:0005737">
    <property type="term" value="C:cytoplasm"/>
    <property type="evidence" value="ECO:0007669"/>
    <property type="project" value="TreeGrafter"/>
</dbReference>
<dbReference type="Gene3D" id="3.30.70.360">
    <property type="match status" value="1"/>
</dbReference>
<dbReference type="STRING" id="1197717.BED41_03720"/>
<feature type="domain" description="Peptidase M20 dimerisation" evidence="2">
    <location>
        <begin position="174"/>
        <end position="265"/>
    </location>
</feature>
<dbReference type="InterPro" id="IPR036264">
    <property type="entry name" value="Bact_exopeptidase_dim_dom"/>
</dbReference>
<dbReference type="InterPro" id="IPR002933">
    <property type="entry name" value="Peptidase_M20"/>
</dbReference>
<dbReference type="Gene3D" id="3.40.630.10">
    <property type="entry name" value="Zn peptidases"/>
    <property type="match status" value="1"/>
</dbReference>
<reference evidence="3" key="1">
    <citation type="submission" date="2016-08" db="EMBL/GenBank/DDBJ databases">
        <title>Complete genome of Cloacibacillus porcorum.</title>
        <authorList>
            <person name="Looft T."/>
            <person name="Bayles D.O."/>
            <person name="Alt D.P."/>
        </authorList>
    </citation>
    <scope>NUCLEOTIDE SEQUENCE [LARGE SCALE GENOMIC DNA]</scope>
    <source>
        <strain evidence="3">CL-84</strain>
    </source>
</reference>
<evidence type="ECO:0000313" key="3">
    <source>
        <dbReference type="EMBL" id="ANZ44273.1"/>
    </source>
</evidence>
<evidence type="ECO:0000256" key="1">
    <source>
        <dbReference type="PIRNR" id="PIRNR037226"/>
    </source>
</evidence>
<dbReference type="GeneID" id="83056961"/>
<dbReference type="InterPro" id="IPR052030">
    <property type="entry name" value="Peptidase_M20/M20A_hydrolases"/>
</dbReference>
<evidence type="ECO:0000259" key="2">
    <source>
        <dbReference type="Pfam" id="PF07687"/>
    </source>
</evidence>
<dbReference type="Proteomes" id="UP000093044">
    <property type="component" value="Chromosome"/>
</dbReference>
<dbReference type="PANTHER" id="PTHR30575:SF0">
    <property type="entry name" value="XAA-ARG DIPEPTIDASE"/>
    <property type="match status" value="1"/>
</dbReference>
<dbReference type="Pfam" id="PF07687">
    <property type="entry name" value="M20_dimer"/>
    <property type="match status" value="1"/>
</dbReference>
<proteinExistence type="inferred from homology"/>
<name>A0A1B2I2U0_9BACT</name>
<keyword evidence="3" id="KW-0378">Hydrolase</keyword>
<organism evidence="3 4">
    <name type="scientific">Cloacibacillus porcorum</name>
    <dbReference type="NCBI Taxonomy" id="1197717"/>
    <lineage>
        <taxon>Bacteria</taxon>
        <taxon>Thermotogati</taxon>
        <taxon>Synergistota</taxon>
        <taxon>Synergistia</taxon>
        <taxon>Synergistales</taxon>
        <taxon>Synergistaceae</taxon>
        <taxon>Cloacibacillus</taxon>
    </lineage>
</organism>
<evidence type="ECO:0000313" key="4">
    <source>
        <dbReference type="Proteomes" id="UP000093044"/>
    </source>
</evidence>
<dbReference type="InterPro" id="IPR011650">
    <property type="entry name" value="Peptidase_M20_dimer"/>
</dbReference>
<dbReference type="PANTHER" id="PTHR30575">
    <property type="entry name" value="PEPTIDASE M20"/>
    <property type="match status" value="1"/>
</dbReference>
<dbReference type="InterPro" id="IPR017439">
    <property type="entry name" value="Amidohydrolase"/>
</dbReference>
<accession>A0A1B2I2U0</accession>
<comment type="similarity">
    <text evidence="1">Belongs to the peptidase M20A family.</text>
</comment>
<dbReference type="EMBL" id="CP016757">
    <property type="protein sequence ID" value="ANZ44273.1"/>
    <property type="molecule type" value="Genomic_DNA"/>
</dbReference>
<dbReference type="CDD" id="cd03887">
    <property type="entry name" value="M20_Acy1L2"/>
    <property type="match status" value="1"/>
</dbReference>